<dbReference type="GO" id="GO:0070566">
    <property type="term" value="F:adenylyltransferase activity"/>
    <property type="evidence" value="ECO:0007669"/>
    <property type="project" value="InterPro"/>
</dbReference>
<dbReference type="OrthoDB" id="7058480at2"/>
<dbReference type="Pfam" id="PF18765">
    <property type="entry name" value="Polbeta"/>
    <property type="match status" value="1"/>
</dbReference>
<dbReference type="CDD" id="cd05403">
    <property type="entry name" value="NT_KNTase_like"/>
    <property type="match status" value="1"/>
</dbReference>
<dbReference type="GO" id="GO:0009012">
    <property type="term" value="F:aminoglycoside 3''-adenylyltransferase activity"/>
    <property type="evidence" value="ECO:0007669"/>
    <property type="project" value="UniProtKB-EC"/>
</dbReference>
<accession>A0A1H8FVA5</accession>
<feature type="domain" description="Adenylyltransferase AadA C-terminal" evidence="7">
    <location>
        <begin position="150"/>
        <end position="249"/>
    </location>
</feature>
<dbReference type="Pfam" id="PF13427">
    <property type="entry name" value="AadA_C"/>
    <property type="match status" value="1"/>
</dbReference>
<dbReference type="STRING" id="34002.SAMN04489859_100519"/>
<keyword evidence="2" id="KW-0046">Antibiotic resistance</keyword>
<dbReference type="GO" id="GO:0046677">
    <property type="term" value="P:response to antibiotic"/>
    <property type="evidence" value="ECO:0007669"/>
    <property type="project" value="UniProtKB-KW"/>
</dbReference>
<comment type="catalytic activity">
    <reaction evidence="5">
        <text>spectinomycin + ATP = 9-O-adenylylspectinomycin + diphosphate</text>
        <dbReference type="Rhea" id="RHEA:63228"/>
        <dbReference type="ChEBI" id="CHEBI:30616"/>
        <dbReference type="ChEBI" id="CHEBI:33019"/>
        <dbReference type="ChEBI" id="CHEBI:146260"/>
        <dbReference type="ChEBI" id="CHEBI:146261"/>
    </reaction>
</comment>
<organism evidence="9 10">
    <name type="scientific">Paracoccus alcaliphilus</name>
    <dbReference type="NCBI Taxonomy" id="34002"/>
    <lineage>
        <taxon>Bacteria</taxon>
        <taxon>Pseudomonadati</taxon>
        <taxon>Pseudomonadota</taxon>
        <taxon>Alphaproteobacteria</taxon>
        <taxon>Rhodobacterales</taxon>
        <taxon>Paracoccaceae</taxon>
        <taxon>Paracoccus</taxon>
    </lineage>
</organism>
<gene>
    <name evidence="9" type="ORF">SAMN04489859_100519</name>
</gene>
<name>A0A1H8FVA5_9RHOB</name>
<dbReference type="InterPro" id="IPR025184">
    <property type="entry name" value="AadA_C"/>
</dbReference>
<comment type="catalytic activity">
    <reaction evidence="6">
        <text>streptomycin + ATP = 3''-O-adenylylstreptomycin + diphosphate</text>
        <dbReference type="Rhea" id="RHEA:20245"/>
        <dbReference type="ChEBI" id="CHEBI:30616"/>
        <dbReference type="ChEBI" id="CHEBI:33019"/>
        <dbReference type="ChEBI" id="CHEBI:58007"/>
        <dbReference type="ChEBI" id="CHEBI:58605"/>
        <dbReference type="EC" id="2.7.7.47"/>
    </reaction>
</comment>
<dbReference type="EMBL" id="FODE01000005">
    <property type="protein sequence ID" value="SEN35485.1"/>
    <property type="molecule type" value="Genomic_DNA"/>
</dbReference>
<dbReference type="InterPro" id="IPR043519">
    <property type="entry name" value="NT_sf"/>
</dbReference>
<evidence type="ECO:0000259" key="7">
    <source>
        <dbReference type="Pfam" id="PF13427"/>
    </source>
</evidence>
<evidence type="ECO:0000313" key="9">
    <source>
        <dbReference type="EMBL" id="SEN35485.1"/>
    </source>
</evidence>
<dbReference type="PIRSF" id="PIRSF000819">
    <property type="entry name" value="Streptomycin_3-adenylyltransf"/>
    <property type="match status" value="1"/>
</dbReference>
<dbReference type="SUPFAM" id="SSF81301">
    <property type="entry name" value="Nucleotidyltransferase"/>
    <property type="match status" value="1"/>
</dbReference>
<evidence type="ECO:0000313" key="10">
    <source>
        <dbReference type="Proteomes" id="UP000199054"/>
    </source>
</evidence>
<dbReference type="Proteomes" id="UP000199054">
    <property type="component" value="Unassembled WGS sequence"/>
</dbReference>
<dbReference type="EC" id="2.7.7.47" evidence="3"/>
<evidence type="ECO:0000256" key="5">
    <source>
        <dbReference type="ARBA" id="ARBA00047831"/>
    </source>
</evidence>
<evidence type="ECO:0000256" key="2">
    <source>
        <dbReference type="ARBA" id="ARBA00023251"/>
    </source>
</evidence>
<evidence type="ECO:0000256" key="1">
    <source>
        <dbReference type="ARBA" id="ARBA00022679"/>
    </source>
</evidence>
<keyword evidence="10" id="KW-1185">Reference proteome</keyword>
<dbReference type="InterPro" id="IPR041633">
    <property type="entry name" value="Polbeta"/>
</dbReference>
<feature type="domain" description="Polymerase beta nucleotidyltransferase" evidence="8">
    <location>
        <begin position="26"/>
        <end position="71"/>
    </location>
</feature>
<dbReference type="AlphaFoldDB" id="A0A1H8FVA5"/>
<evidence type="ECO:0000259" key="8">
    <source>
        <dbReference type="Pfam" id="PF18765"/>
    </source>
</evidence>
<protein>
    <recommendedName>
        <fullName evidence="4">Aminoglycoside (3'') (9) adenylyltransferase</fullName>
        <ecNumber evidence="3">2.7.7.47</ecNumber>
    </recommendedName>
</protein>
<sequence length="256" mass="28012">MQAGMVQTDQMRAAVDALCEVLGDGLRALYLHGSAVSGQLRPQSDIDLLAIIDQSLRDDQRRDLLAALLRISGRYPPAPGGSRCLELMLFRLADLSDNAARAEFTFGEWLRDGFEAGHTPRPTQDPEHILILAQARHQAVALCGPPASALLPDIPPRQVRQALRDALPALLGGLQQDTRNVLLTLARMWRTASSGDFVSKDAAAQWVMPQLPQHHAVTLDHARMGYLGRITDDWDGRQDDAQSLAGELAAHVTRLL</sequence>
<evidence type="ECO:0000256" key="6">
    <source>
        <dbReference type="ARBA" id="ARBA00048566"/>
    </source>
</evidence>
<keyword evidence="1 9" id="KW-0808">Transferase</keyword>
<dbReference type="InterPro" id="IPR024172">
    <property type="entry name" value="AadA/Aad9"/>
</dbReference>
<evidence type="ECO:0000256" key="4">
    <source>
        <dbReference type="ARBA" id="ARBA00035252"/>
    </source>
</evidence>
<evidence type="ECO:0000256" key="3">
    <source>
        <dbReference type="ARBA" id="ARBA00035126"/>
    </source>
</evidence>
<proteinExistence type="predicted"/>
<reference evidence="9 10" key="1">
    <citation type="submission" date="2016-10" db="EMBL/GenBank/DDBJ databases">
        <authorList>
            <person name="de Groot N.N."/>
        </authorList>
    </citation>
    <scope>NUCLEOTIDE SEQUENCE [LARGE SCALE GENOMIC DNA]</scope>
    <source>
        <strain evidence="9 10">DSM 8512</strain>
    </source>
</reference>
<dbReference type="Gene3D" id="3.30.460.10">
    <property type="entry name" value="Beta Polymerase, domain 2"/>
    <property type="match status" value="1"/>
</dbReference>